<feature type="transmembrane region" description="Helical" evidence="1">
    <location>
        <begin position="978"/>
        <end position="1003"/>
    </location>
</feature>
<reference evidence="3" key="1">
    <citation type="submission" date="2021-02" db="EMBL/GenBank/DDBJ databases">
        <authorList>
            <person name="Dougan E. K."/>
            <person name="Rhodes N."/>
            <person name="Thang M."/>
            <person name="Chan C."/>
        </authorList>
    </citation>
    <scope>NUCLEOTIDE SEQUENCE</scope>
</reference>
<dbReference type="PROSITE" id="PS51194">
    <property type="entry name" value="HELICASE_CTER"/>
    <property type="match status" value="1"/>
</dbReference>
<proteinExistence type="predicted"/>
<sequence>MLRQRLLCLHEGLAPAEQQEILALFRTLPSQILITTDAAVKDLELPGVPLVVHVSAPANLEIYLNRIGRLQTAALGKRRARRAAGPATSLVLLPGHQSARLRELEKDLGRQFEVLPPPSEAALRRSAVAAVAKELKMATKQYDSGAFLEDAKQQLEVHGPRLLAAALVLLERRRRGEEWRSPFSGRPRFAPLLLVDPYLERLASRQAAASALRRVLRRAAEGIDKEGLDAQIGRIELTKKGWLVDVPRALVPAVLEDKNLQNRGVQVQPVSELPDIIDDGRLTVATRKTRRRPARGPRRLPLAERRAQRRQEFLYPSGRRQLFGRGPGANRQWLLAGKKAATSPEQSAKGRLHWLIPTKARMLLVRIPKVPKAEASKAYFVSATDLSRWHPLPGPSFDTVAPPQCPSWQRARTEWPRRSSALGLATRYPRCPQTFPLQRSGPWISRLGLREKWEALAVMATNGDEDSAKWLYVRNLPEDAKSYIWFKQFHLHGDVVRASFFGWKKGQERWCLAECGTKWEAISLKKELDGKDLGGDNPLSTDSVEQAVADLFLASTVGRSNPSDPYDCGFQLETFRAIHPGVIRAVPAYKVLVGRGRALRGRPDGLHKASFETETIEEFWSHSWHAPAWMKIVTLTFVNNCRTAASLGMLAAITGFALSVAEALPLTLAPRVRCPWCALLGALVYTTCLLFWRRSSKVFLDIICIDQDDVSFKKAALTSMAAILKQSEALLVVWDATWNARLWCVFELAAFLQSRRTGSAARAKLCVRPVILGPVLLSGSCGLLVASLTLSTNVVQSYTDFGAGVAFTMGLAFCCLLFAAHLGRIFCRNLDMLQRQLLQFSIEDAKCACCETDDCKRVDPKTGQQFACDREVLLQVIAAWFGSISKFEALIHGEVRRVLFCELTSVRFIYGYVCAASICILWFHMDQAMGAIHAGRMSASEGRVMAFRWLVWWLVLEPLLFIVFAGFAWALRKRCSRYLVVDLLVTALTMIPSAGIFLGLSVLEQRLDSARSVTGGLIFAAVVGTSSVCAWLAVCKFLPRGLPKFS</sequence>
<feature type="transmembrane region" description="Helical" evidence="1">
    <location>
        <begin position="765"/>
        <end position="789"/>
    </location>
</feature>
<keyword evidence="1" id="KW-0472">Membrane</keyword>
<keyword evidence="4" id="KW-1185">Reference proteome</keyword>
<accession>A0A813ATM1</accession>
<evidence type="ECO:0000259" key="2">
    <source>
        <dbReference type="PROSITE" id="PS51194"/>
    </source>
</evidence>
<dbReference type="Pfam" id="PF00271">
    <property type="entry name" value="Helicase_C"/>
    <property type="match status" value="1"/>
</dbReference>
<feature type="transmembrane region" description="Helical" evidence="1">
    <location>
        <begin position="1015"/>
        <end position="1038"/>
    </location>
</feature>
<feature type="transmembrane region" description="Helical" evidence="1">
    <location>
        <begin position="945"/>
        <end position="971"/>
    </location>
</feature>
<keyword evidence="1" id="KW-1133">Transmembrane helix</keyword>
<evidence type="ECO:0000313" key="4">
    <source>
        <dbReference type="Proteomes" id="UP000601435"/>
    </source>
</evidence>
<keyword evidence="1" id="KW-0812">Transmembrane</keyword>
<organism evidence="3 4">
    <name type="scientific">Symbiodinium necroappetens</name>
    <dbReference type="NCBI Taxonomy" id="1628268"/>
    <lineage>
        <taxon>Eukaryota</taxon>
        <taxon>Sar</taxon>
        <taxon>Alveolata</taxon>
        <taxon>Dinophyceae</taxon>
        <taxon>Suessiales</taxon>
        <taxon>Symbiodiniaceae</taxon>
        <taxon>Symbiodinium</taxon>
    </lineage>
</organism>
<feature type="domain" description="Helicase C-terminal" evidence="2">
    <location>
        <begin position="1"/>
        <end position="123"/>
    </location>
</feature>
<gene>
    <name evidence="3" type="ORF">SNEC2469_LOCUS28900</name>
</gene>
<name>A0A813ATM1_9DINO</name>
<dbReference type="EMBL" id="CAJNJA010063808">
    <property type="protein sequence ID" value="CAE7880574.1"/>
    <property type="molecule type" value="Genomic_DNA"/>
</dbReference>
<feature type="transmembrane region" description="Helical" evidence="1">
    <location>
        <begin position="906"/>
        <end position="925"/>
    </location>
</feature>
<dbReference type="Gene3D" id="3.40.50.300">
    <property type="entry name" value="P-loop containing nucleotide triphosphate hydrolases"/>
    <property type="match status" value="1"/>
</dbReference>
<dbReference type="SUPFAM" id="SSF52540">
    <property type="entry name" value="P-loop containing nucleoside triphosphate hydrolases"/>
    <property type="match status" value="1"/>
</dbReference>
<comment type="caution">
    <text evidence="3">The sequence shown here is derived from an EMBL/GenBank/DDBJ whole genome shotgun (WGS) entry which is preliminary data.</text>
</comment>
<feature type="transmembrane region" description="Helical" evidence="1">
    <location>
        <begin position="676"/>
        <end position="692"/>
    </location>
</feature>
<feature type="transmembrane region" description="Helical" evidence="1">
    <location>
        <begin position="801"/>
        <end position="827"/>
    </location>
</feature>
<dbReference type="CDD" id="cd00590">
    <property type="entry name" value="RRM_SF"/>
    <property type="match status" value="1"/>
</dbReference>
<dbReference type="InterPro" id="IPR027417">
    <property type="entry name" value="P-loop_NTPase"/>
</dbReference>
<evidence type="ECO:0000256" key="1">
    <source>
        <dbReference type="SAM" id="Phobius"/>
    </source>
</evidence>
<dbReference type="InterPro" id="IPR001650">
    <property type="entry name" value="Helicase_C-like"/>
</dbReference>
<dbReference type="SMART" id="SM00490">
    <property type="entry name" value="HELICc"/>
    <property type="match status" value="1"/>
</dbReference>
<evidence type="ECO:0000313" key="3">
    <source>
        <dbReference type="EMBL" id="CAE7880574.1"/>
    </source>
</evidence>
<dbReference type="Proteomes" id="UP000601435">
    <property type="component" value="Unassembled WGS sequence"/>
</dbReference>
<dbReference type="AlphaFoldDB" id="A0A813ATM1"/>
<protein>
    <recommendedName>
        <fullName evidence="2">Helicase C-terminal domain-containing protein</fullName>
    </recommendedName>
</protein>
<dbReference type="OrthoDB" id="433412at2759"/>